<keyword evidence="4" id="KW-1185">Reference proteome</keyword>
<evidence type="ECO:0000313" key="4">
    <source>
        <dbReference type="Proteomes" id="UP001055303"/>
    </source>
</evidence>
<dbReference type="Proteomes" id="UP000401717">
    <property type="component" value="Unassembled WGS sequence"/>
</dbReference>
<evidence type="ECO:0000313" key="1">
    <source>
        <dbReference type="EMBL" id="GJD55552.1"/>
    </source>
</evidence>
<evidence type="ECO:0000313" key="2">
    <source>
        <dbReference type="EMBL" id="VUF13848.1"/>
    </source>
</evidence>
<dbReference type="Proteomes" id="UP001055303">
    <property type="component" value="Unassembled WGS sequence"/>
</dbReference>
<reference evidence="2 3" key="1">
    <citation type="submission" date="2019-06" db="EMBL/GenBank/DDBJ databases">
        <authorList>
            <person name="Rodrigo-Torres L."/>
            <person name="Arahal R. D."/>
            <person name="Lucena T."/>
        </authorList>
    </citation>
    <scope>NUCLEOTIDE SEQUENCE [LARGE SCALE GENOMIC DNA]</scope>
    <source>
        <strain evidence="2 3">SW08-7</strain>
    </source>
</reference>
<accession>A0A564G1L7</accession>
<dbReference type="AlphaFoldDB" id="A0A564G1L7"/>
<dbReference type="EMBL" id="CABFVH010000024">
    <property type="protein sequence ID" value="VUF13848.1"/>
    <property type="molecule type" value="Genomic_DNA"/>
</dbReference>
<protein>
    <submittedName>
        <fullName evidence="2">Uncharacterized protein</fullName>
    </submittedName>
</protein>
<evidence type="ECO:0000313" key="3">
    <source>
        <dbReference type="Proteomes" id="UP000401717"/>
    </source>
</evidence>
<reference evidence="1" key="3">
    <citation type="submission" date="2021-08" db="EMBL/GenBank/DDBJ databases">
        <authorList>
            <person name="Tani A."/>
            <person name="Ola A."/>
            <person name="Ogura Y."/>
            <person name="Katsura K."/>
            <person name="Hayashi T."/>
        </authorList>
    </citation>
    <scope>NUCLEOTIDE SEQUENCE</scope>
    <source>
        <strain evidence="1">DSM 22415</strain>
    </source>
</reference>
<dbReference type="EMBL" id="BPQI01000033">
    <property type="protein sequence ID" value="GJD55552.1"/>
    <property type="molecule type" value="Genomic_DNA"/>
</dbReference>
<organism evidence="2 3">
    <name type="scientific">Methylobacterium dankookense</name>
    <dbReference type="NCBI Taxonomy" id="560405"/>
    <lineage>
        <taxon>Bacteria</taxon>
        <taxon>Pseudomonadati</taxon>
        <taxon>Pseudomonadota</taxon>
        <taxon>Alphaproteobacteria</taxon>
        <taxon>Hyphomicrobiales</taxon>
        <taxon>Methylobacteriaceae</taxon>
        <taxon>Methylobacterium</taxon>
    </lineage>
</organism>
<reference evidence="1" key="2">
    <citation type="journal article" date="2021" name="Front. Microbiol.">
        <title>Comprehensive Comparative Genomics and Phenotyping of Methylobacterium Species.</title>
        <authorList>
            <person name="Alessa O."/>
            <person name="Ogura Y."/>
            <person name="Fujitani Y."/>
            <person name="Takami H."/>
            <person name="Hayashi T."/>
            <person name="Sahin N."/>
            <person name="Tani A."/>
        </authorList>
    </citation>
    <scope>NUCLEOTIDE SEQUENCE</scope>
    <source>
        <strain evidence="1">DSM 22415</strain>
    </source>
</reference>
<sequence length="297" mass="32645">MPDQDERDGRQPRGIGVDAVSMFDFAPRRLGTMPDGATTLPKGDPALCRRSFEGAFARHEPRTRPNQAVALNALLLGFFGGEELLSLPEFVAAHDRLARQRAGRIERYPRPDPDPRAYEMAGMFAGQCVRLRLVAIAGTEAGLPRFRLLDREMQFVVRDRRAVRVRGLTRAEKDRRDRLDRQARDAATPEIGRLINELVRLDRDGVVPASWHAAGFLPEDLVSRGIAEAAAFIVGHHQTATFERAKVADWLACLASSVRQASRAPPVRGRGAPEADDLVSDVDALMAIARTKGAGSV</sequence>
<proteinExistence type="predicted"/>
<name>A0A564G1L7_9HYPH</name>
<gene>
    <name evidence="1" type="ORF">IFDJLNFL_1439</name>
    <name evidence="2" type="ORF">MTDSW087_03555</name>
</gene>